<protein>
    <submittedName>
        <fullName evidence="7">Tyrosine-type recombinase/integrase</fullName>
    </submittedName>
</protein>
<dbReference type="KEGG" id="aaco:K1I37_21045"/>
<dbReference type="GO" id="GO:0015074">
    <property type="term" value="P:DNA integration"/>
    <property type="evidence" value="ECO:0007669"/>
    <property type="project" value="UniProtKB-KW"/>
</dbReference>
<dbReference type="InterPro" id="IPR004107">
    <property type="entry name" value="Integrase_SAM-like_N"/>
</dbReference>
<evidence type="ECO:0000256" key="3">
    <source>
        <dbReference type="ARBA" id="ARBA00023172"/>
    </source>
</evidence>
<geneLocation type="plasmid" evidence="8">
    <name>pDSM3922.1</name>
</geneLocation>
<keyword evidence="8" id="KW-1185">Reference proteome</keyword>
<name>A0A9E7D096_ALIAG</name>
<dbReference type="RefSeq" id="WP_223204346.1">
    <property type="nucleotide sequence ID" value="NZ_AURB01000122.1"/>
</dbReference>
<dbReference type="InterPro" id="IPR044068">
    <property type="entry name" value="CB"/>
</dbReference>
<dbReference type="Gene3D" id="1.10.150.130">
    <property type="match status" value="1"/>
</dbReference>
<dbReference type="InterPro" id="IPR013762">
    <property type="entry name" value="Integrase-like_cat_sf"/>
</dbReference>
<dbReference type="SUPFAM" id="SSF56349">
    <property type="entry name" value="DNA breaking-rejoining enzymes"/>
    <property type="match status" value="1"/>
</dbReference>
<feature type="domain" description="Tyr recombinase" evidence="5">
    <location>
        <begin position="146"/>
        <end position="348"/>
    </location>
</feature>
<gene>
    <name evidence="7" type="ORF">K1I37_21045</name>
</gene>
<dbReference type="Pfam" id="PF00589">
    <property type="entry name" value="Phage_integrase"/>
    <property type="match status" value="1"/>
</dbReference>
<dbReference type="SUPFAM" id="SSF47823">
    <property type="entry name" value="lambda integrase-like, N-terminal domain"/>
    <property type="match status" value="1"/>
</dbReference>
<keyword evidence="2 4" id="KW-0238">DNA-binding</keyword>
<proteinExistence type="predicted"/>
<evidence type="ECO:0000256" key="4">
    <source>
        <dbReference type="PROSITE-ProRule" id="PRU01248"/>
    </source>
</evidence>
<dbReference type="AlphaFoldDB" id="A0A9E7D096"/>
<sequence>MDKNLTVGTPSTYLVKKIKKGGISYFADNSPNTDMEPELSDDAKEFLSNARSANTKRAYTFDLFDFFTWCFKNSLCPCPAAPETISNYIAYLARRRKFRASTIERRMAAISQLHKAKDYESPTSHSQVRNIWKGIKRDENVQVSRVGKSPLLIEEIRRMASLLIKEGNLRALRDRTLIVIGFAGAFRRSELVALNVEDVDIVHEGLIITIRKSKTDQEGHQRKIHLPYGSHVETCPVRTFQEWLNKAGISTGPIFRRVYRRKNAYLVSGERLSDKGVARIIKDTAQKVGLPPAKYAGHSLRSGFITSAAKGGAREDKIMAISGHKSILVMRSYIRDANGFDQNAASYVGL</sequence>
<dbReference type="PANTHER" id="PTHR34605:SF3">
    <property type="entry name" value="P CELL-TYPE AGGLUTINATION PROTEIN MAP4-LIKE-RELATED"/>
    <property type="match status" value="1"/>
</dbReference>
<keyword evidence="1" id="KW-0229">DNA integration</keyword>
<evidence type="ECO:0000256" key="1">
    <source>
        <dbReference type="ARBA" id="ARBA00022908"/>
    </source>
</evidence>
<feature type="domain" description="Core-binding (CB)" evidence="6">
    <location>
        <begin position="37"/>
        <end position="118"/>
    </location>
</feature>
<keyword evidence="3" id="KW-0233">DNA recombination</keyword>
<evidence type="ECO:0000256" key="2">
    <source>
        <dbReference type="ARBA" id="ARBA00023125"/>
    </source>
</evidence>
<accession>A0A9E7D096</accession>
<dbReference type="InterPro" id="IPR010998">
    <property type="entry name" value="Integrase_recombinase_N"/>
</dbReference>
<keyword evidence="7" id="KW-0614">Plasmid</keyword>
<dbReference type="InterPro" id="IPR011010">
    <property type="entry name" value="DNA_brk_join_enz"/>
</dbReference>
<evidence type="ECO:0000259" key="6">
    <source>
        <dbReference type="PROSITE" id="PS51900"/>
    </source>
</evidence>
<dbReference type="CDD" id="cd00799">
    <property type="entry name" value="INT_Cre_C"/>
    <property type="match status" value="1"/>
</dbReference>
<dbReference type="EMBL" id="CP080468">
    <property type="protein sequence ID" value="UNO51066.1"/>
    <property type="molecule type" value="Genomic_DNA"/>
</dbReference>
<dbReference type="PANTHER" id="PTHR34605">
    <property type="entry name" value="PHAGE_INTEGRASE DOMAIN-CONTAINING PROTEIN"/>
    <property type="match status" value="1"/>
</dbReference>
<dbReference type="InterPro" id="IPR052925">
    <property type="entry name" value="Phage_Integrase-like_Recomb"/>
</dbReference>
<dbReference type="PROSITE" id="PS51898">
    <property type="entry name" value="TYR_RECOMBINASE"/>
    <property type="match status" value="1"/>
</dbReference>
<evidence type="ECO:0000313" key="7">
    <source>
        <dbReference type="EMBL" id="UNO51066.1"/>
    </source>
</evidence>
<dbReference type="InterPro" id="IPR002104">
    <property type="entry name" value="Integrase_catalytic"/>
</dbReference>
<dbReference type="Pfam" id="PF02899">
    <property type="entry name" value="Phage_int_SAM_1"/>
    <property type="match status" value="1"/>
</dbReference>
<organism evidence="7 8">
    <name type="scientific">Alicyclobacillus acidoterrestris (strain ATCC 49025 / DSM 3922 / CIP 106132 / NCIMB 13137 / GD3B)</name>
    <dbReference type="NCBI Taxonomy" id="1356854"/>
    <lineage>
        <taxon>Bacteria</taxon>
        <taxon>Bacillati</taxon>
        <taxon>Bacillota</taxon>
        <taxon>Bacilli</taxon>
        <taxon>Bacillales</taxon>
        <taxon>Alicyclobacillaceae</taxon>
        <taxon>Alicyclobacillus</taxon>
    </lineage>
</organism>
<dbReference type="Gene3D" id="1.10.443.10">
    <property type="entry name" value="Intergrase catalytic core"/>
    <property type="match status" value="1"/>
</dbReference>
<reference evidence="8" key="1">
    <citation type="journal article" date="2022" name="G3 (Bethesda)">
        <title>Unveiling the complete genome sequence of Alicyclobacillus acidoterrestris DSM 3922T, a taint-producing strain.</title>
        <authorList>
            <person name="Leonardo I.C."/>
            <person name="Barreto Crespo M.T."/>
            <person name="Gaspar F.B."/>
        </authorList>
    </citation>
    <scope>NUCLEOTIDE SEQUENCE [LARGE SCALE GENOMIC DNA]</scope>
    <source>
        <strain evidence="8">DSM 3922</strain>
    </source>
</reference>
<evidence type="ECO:0000259" key="5">
    <source>
        <dbReference type="PROSITE" id="PS51898"/>
    </source>
</evidence>
<dbReference type="Proteomes" id="UP000829401">
    <property type="component" value="Plasmid pDSM3922.1"/>
</dbReference>
<dbReference type="GO" id="GO:0003677">
    <property type="term" value="F:DNA binding"/>
    <property type="evidence" value="ECO:0007669"/>
    <property type="project" value="UniProtKB-UniRule"/>
</dbReference>
<dbReference type="GO" id="GO:0006310">
    <property type="term" value="P:DNA recombination"/>
    <property type="evidence" value="ECO:0007669"/>
    <property type="project" value="UniProtKB-KW"/>
</dbReference>
<evidence type="ECO:0000313" key="8">
    <source>
        <dbReference type="Proteomes" id="UP000829401"/>
    </source>
</evidence>
<dbReference type="PROSITE" id="PS51900">
    <property type="entry name" value="CB"/>
    <property type="match status" value="1"/>
</dbReference>